<name>A0A511NL37_9FLAO</name>
<organism evidence="1 2">
    <name type="scientific">Empedobacter brevis NBRC 14943 = ATCC 43319</name>
    <dbReference type="NCBI Taxonomy" id="1218108"/>
    <lineage>
        <taxon>Bacteria</taxon>
        <taxon>Pseudomonadati</taxon>
        <taxon>Bacteroidota</taxon>
        <taxon>Flavobacteriia</taxon>
        <taxon>Flavobacteriales</taxon>
        <taxon>Weeksellaceae</taxon>
        <taxon>Empedobacter</taxon>
    </lineage>
</organism>
<sequence>MNLKEIHIGQIIEKGIEERGIELSRICNFLKCSEEEINEMYKQKNLDTDMLLRWSKLQEYDFFRIYSQHLILYAPPVTNQKEQINSKATLPQFRKNIYTKEIIDFILEQIDSEELTINEIMLRYKIPRTTIYKWIRKYKK</sequence>
<evidence type="ECO:0000313" key="2">
    <source>
        <dbReference type="Proteomes" id="UP000321245"/>
    </source>
</evidence>
<dbReference type="GeneID" id="84650776"/>
<dbReference type="InterPro" id="IPR010921">
    <property type="entry name" value="Trp_repressor/repl_initiator"/>
</dbReference>
<keyword evidence="2" id="KW-1185">Reference proteome</keyword>
<dbReference type="InterPro" id="IPR036388">
    <property type="entry name" value="WH-like_DNA-bd_sf"/>
</dbReference>
<dbReference type="GO" id="GO:0043565">
    <property type="term" value="F:sequence-specific DNA binding"/>
    <property type="evidence" value="ECO:0007669"/>
    <property type="project" value="InterPro"/>
</dbReference>
<gene>
    <name evidence="1" type="ORF">EB1_32930</name>
</gene>
<dbReference type="Proteomes" id="UP000321245">
    <property type="component" value="Unassembled WGS sequence"/>
</dbReference>
<dbReference type="RefSeq" id="WP_019976152.1">
    <property type="nucleotide sequence ID" value="NZ_BJXC01000032.1"/>
</dbReference>
<dbReference type="AlphaFoldDB" id="A0A511NL37"/>
<dbReference type="STRING" id="1218108.GCA_000382425_02676"/>
<proteinExistence type="predicted"/>
<comment type="caution">
    <text evidence="1">The sequence shown here is derived from an EMBL/GenBank/DDBJ whole genome shotgun (WGS) entry which is preliminary data.</text>
</comment>
<evidence type="ECO:0000313" key="1">
    <source>
        <dbReference type="EMBL" id="GEM53503.1"/>
    </source>
</evidence>
<accession>A0A511NL37</accession>
<dbReference type="SUPFAM" id="SSF48295">
    <property type="entry name" value="TrpR-like"/>
    <property type="match status" value="1"/>
</dbReference>
<protein>
    <submittedName>
        <fullName evidence="1">Uncharacterized protein</fullName>
    </submittedName>
</protein>
<dbReference type="OrthoDB" id="799937at2"/>
<reference evidence="1 2" key="1">
    <citation type="submission" date="2019-07" db="EMBL/GenBank/DDBJ databases">
        <title>Whole genome shotgun sequence of Empedobacter brevis NBRC 14943.</title>
        <authorList>
            <person name="Hosoyama A."/>
            <person name="Uohara A."/>
            <person name="Ohji S."/>
            <person name="Ichikawa N."/>
        </authorList>
    </citation>
    <scope>NUCLEOTIDE SEQUENCE [LARGE SCALE GENOMIC DNA]</scope>
    <source>
        <strain evidence="1 2">NBRC 14943</strain>
    </source>
</reference>
<dbReference type="Gene3D" id="1.10.10.10">
    <property type="entry name" value="Winged helix-like DNA-binding domain superfamily/Winged helix DNA-binding domain"/>
    <property type="match status" value="1"/>
</dbReference>
<dbReference type="EMBL" id="BJXC01000032">
    <property type="protein sequence ID" value="GEM53503.1"/>
    <property type="molecule type" value="Genomic_DNA"/>
</dbReference>